<dbReference type="EMBL" id="JAKMXF010000328">
    <property type="protein sequence ID" value="KAI6648620.1"/>
    <property type="molecule type" value="Genomic_DNA"/>
</dbReference>
<dbReference type="Gene3D" id="1.10.10.10">
    <property type="entry name" value="Winged helix-like DNA-binding domain superfamily/Winged helix DNA-binding domain"/>
    <property type="match status" value="1"/>
</dbReference>
<protein>
    <recommendedName>
        <fullName evidence="3">Transposase</fullName>
    </recommendedName>
</protein>
<dbReference type="InterPro" id="IPR036388">
    <property type="entry name" value="WH-like_DNA-bd_sf"/>
</dbReference>
<name>A0AAV7JJQ1_9METZ</name>
<evidence type="ECO:0000313" key="2">
    <source>
        <dbReference type="Proteomes" id="UP001165289"/>
    </source>
</evidence>
<accession>A0AAV7JJQ1</accession>
<dbReference type="AlphaFoldDB" id="A0AAV7JJQ1"/>
<evidence type="ECO:0000313" key="1">
    <source>
        <dbReference type="EMBL" id="KAI6648620.1"/>
    </source>
</evidence>
<sequence>MNMRLEKVEVRNRAIGMLLSGKTQKTVALSLGKDVSTIQRWWYKHKAHKSLQHKRGAGRPKMLSRVSKIVIAKSLGKRHKSTRSRAKKLTNMGNTVSKDTAYRYLLKDLKFTLIKDQKPPY</sequence>
<organism evidence="1 2">
    <name type="scientific">Oopsacas minuta</name>
    <dbReference type="NCBI Taxonomy" id="111878"/>
    <lineage>
        <taxon>Eukaryota</taxon>
        <taxon>Metazoa</taxon>
        <taxon>Porifera</taxon>
        <taxon>Hexactinellida</taxon>
        <taxon>Hexasterophora</taxon>
        <taxon>Lyssacinosida</taxon>
        <taxon>Leucopsacidae</taxon>
        <taxon>Oopsacas</taxon>
    </lineage>
</organism>
<dbReference type="SUPFAM" id="SSF46689">
    <property type="entry name" value="Homeodomain-like"/>
    <property type="match status" value="1"/>
</dbReference>
<dbReference type="InterPro" id="IPR009057">
    <property type="entry name" value="Homeodomain-like_sf"/>
</dbReference>
<reference evidence="1 2" key="1">
    <citation type="journal article" date="2023" name="BMC Biol.">
        <title>The compact genome of the sponge Oopsacas minuta (Hexactinellida) is lacking key metazoan core genes.</title>
        <authorList>
            <person name="Santini S."/>
            <person name="Schenkelaars Q."/>
            <person name="Jourda C."/>
            <person name="Duchesne M."/>
            <person name="Belahbib H."/>
            <person name="Rocher C."/>
            <person name="Selva M."/>
            <person name="Riesgo A."/>
            <person name="Vervoort M."/>
            <person name="Leys S.P."/>
            <person name="Kodjabachian L."/>
            <person name="Le Bivic A."/>
            <person name="Borchiellini C."/>
            <person name="Claverie J.M."/>
            <person name="Renard E."/>
        </authorList>
    </citation>
    <scope>NUCLEOTIDE SEQUENCE [LARGE SCALE GENOMIC DNA]</scope>
    <source>
        <strain evidence="1">SPO-2</strain>
    </source>
</reference>
<proteinExistence type="predicted"/>
<comment type="caution">
    <text evidence="1">The sequence shown here is derived from an EMBL/GenBank/DDBJ whole genome shotgun (WGS) entry which is preliminary data.</text>
</comment>
<keyword evidence="2" id="KW-1185">Reference proteome</keyword>
<dbReference type="Proteomes" id="UP001165289">
    <property type="component" value="Unassembled WGS sequence"/>
</dbReference>
<gene>
    <name evidence="1" type="ORF">LOD99_7977</name>
</gene>
<evidence type="ECO:0008006" key="3">
    <source>
        <dbReference type="Google" id="ProtNLM"/>
    </source>
</evidence>